<sequence>MGVFFFGAAPAFGWVGPLRSSQVCSALRGLRPLGLPPSAALLQPLSLRRLRRLQNRLEAVLLRNLLLKEQSPKREFGALNS</sequence>
<dbReference type="HOGENOM" id="CLU_182319_0_0_10"/>
<proteinExistence type="predicted"/>
<reference evidence="2" key="1">
    <citation type="journal article" date="2012" name="Stand. Genomic Sci.">
        <title>Permanent draft genome sequence of the gliding predator Saprospira grandis strain Sa g1 (= HR1).</title>
        <authorList>
            <person name="Mavromatis K."/>
            <person name="Chertkov O."/>
            <person name="Lapidus A."/>
            <person name="Nolan M."/>
            <person name="Lucas S."/>
            <person name="Tice H."/>
            <person name="Del Rio T.G."/>
            <person name="Cheng J.F."/>
            <person name="Han C."/>
            <person name="Tapia R."/>
            <person name="Bruce D."/>
            <person name="Goodwin L.A."/>
            <person name="Pitluck S."/>
            <person name="Huntemann M."/>
            <person name="Liolios K."/>
            <person name="Pagani I."/>
            <person name="Ivanova N."/>
            <person name="Mikhailova N."/>
            <person name="Pati A."/>
            <person name="Chen A."/>
            <person name="Palaniappan K."/>
            <person name="Land M."/>
            <person name="Brambilla E.M."/>
            <person name="Rohde M."/>
            <person name="Spring S."/>
            <person name="Goker M."/>
            <person name="Detter J.C."/>
            <person name="Bristow J."/>
            <person name="Eisen J.A."/>
            <person name="Markowitz V."/>
            <person name="Hugenholtz P."/>
            <person name="Kyrpides N.C."/>
            <person name="Klenk H.P."/>
            <person name="Woyke T."/>
        </authorList>
    </citation>
    <scope>NUCLEOTIDE SEQUENCE [LARGE SCALE GENOMIC DNA]</scope>
    <source>
        <strain evidence="2">DSM 2844</strain>
    </source>
</reference>
<accession>J0XTD3</accession>
<protein>
    <submittedName>
        <fullName evidence="1">Uncharacterized protein</fullName>
    </submittedName>
</protein>
<name>J0XTD3_9BACT</name>
<gene>
    <name evidence="1" type="ORF">SapgrDRAFT_0405</name>
</gene>
<organism evidence="1 2">
    <name type="scientific">Saprospira grandis DSM 2844</name>
    <dbReference type="NCBI Taxonomy" id="694433"/>
    <lineage>
        <taxon>Bacteria</taxon>
        <taxon>Pseudomonadati</taxon>
        <taxon>Bacteroidota</taxon>
        <taxon>Saprospiria</taxon>
        <taxon>Saprospirales</taxon>
        <taxon>Saprospiraceae</taxon>
        <taxon>Saprospira</taxon>
    </lineage>
</organism>
<dbReference type="Proteomes" id="UP000005113">
    <property type="component" value="Unassembled WGS sequence"/>
</dbReference>
<dbReference type="AlphaFoldDB" id="J0XTD3"/>
<evidence type="ECO:0000313" key="1">
    <source>
        <dbReference type="EMBL" id="EJF52151.1"/>
    </source>
</evidence>
<evidence type="ECO:0000313" key="2">
    <source>
        <dbReference type="Proteomes" id="UP000005113"/>
    </source>
</evidence>
<dbReference type="EMBL" id="JH719942">
    <property type="protein sequence ID" value="EJF52151.1"/>
    <property type="molecule type" value="Genomic_DNA"/>
</dbReference>